<dbReference type="InParanoid" id="A0A1S3FBZ0"/>
<dbReference type="STRING" id="10020.ENSDORP00000007788"/>
<dbReference type="Proteomes" id="UP000081671">
    <property type="component" value="Unplaced"/>
</dbReference>
<dbReference type="RefSeq" id="XP_012874123.1">
    <property type="nucleotide sequence ID" value="XM_013018669.1"/>
</dbReference>
<accession>A0A1S3FBZ0</accession>
<dbReference type="InterPro" id="IPR011029">
    <property type="entry name" value="DEATH-like_dom_sf"/>
</dbReference>
<proteinExistence type="predicted"/>
<dbReference type="SMART" id="SM00114">
    <property type="entry name" value="CARD"/>
    <property type="match status" value="1"/>
</dbReference>
<dbReference type="InterPro" id="IPR052685">
    <property type="entry name" value="Apoptosis_Repressor_CARD"/>
</dbReference>
<dbReference type="Gene3D" id="1.10.533.10">
    <property type="entry name" value="Death Domain, Fas"/>
    <property type="match status" value="1"/>
</dbReference>
<reference evidence="4" key="1">
    <citation type="submission" date="2025-08" db="UniProtKB">
        <authorList>
            <consortium name="RefSeq"/>
        </authorList>
    </citation>
    <scope>IDENTIFICATION</scope>
    <source>
        <tissue evidence="4">Kidney</tissue>
    </source>
</reference>
<gene>
    <name evidence="4" type="primary">Card6</name>
</gene>
<dbReference type="GO" id="GO:0042981">
    <property type="term" value="P:regulation of apoptotic process"/>
    <property type="evidence" value="ECO:0007669"/>
    <property type="project" value="InterPro"/>
</dbReference>
<name>A0A1S3FBZ0_DIPOR</name>
<feature type="region of interest" description="Disordered" evidence="1">
    <location>
        <begin position="827"/>
        <end position="890"/>
    </location>
</feature>
<dbReference type="PANTHER" id="PTHR22797">
    <property type="entry name" value="CARD6/NUCLEOLAR PROTEIN 3"/>
    <property type="match status" value="1"/>
</dbReference>
<feature type="compositionally biased region" description="Polar residues" evidence="1">
    <location>
        <begin position="1003"/>
        <end position="1032"/>
    </location>
</feature>
<feature type="compositionally biased region" description="Polar residues" evidence="1">
    <location>
        <begin position="962"/>
        <end position="971"/>
    </location>
</feature>
<dbReference type="PANTHER" id="PTHR22797:SF36">
    <property type="entry name" value="CASPASE RECRUITMENT DOMAIN-CONTAINING PROTEIN 6"/>
    <property type="match status" value="1"/>
</dbReference>
<dbReference type="InterPro" id="IPR001315">
    <property type="entry name" value="CARD"/>
</dbReference>
<keyword evidence="3" id="KW-1185">Reference proteome</keyword>
<sequence length="1041" mass="115680">METMATEMTAWEIIEGQRKKLLVILQQDPDSVLDALISRSVISGEEYETLDRVTDPLKKSRKLLILVQKKGEMCCQRFLRCLFNTFPESAPSWDLKLEFLQHKNIAPQCIGINKNSENTISSDKKEPGKPMITAFSSEKQQSCLETSEFFPENGKECQTPNVTLPCPVGKADSEVPVTITYLRDGQRYEEPDDSLYLGAEDYEASVGFPEDIATRMEEGDCNEAEHIVCGGEEEPEHSEAVRSSDEDYYDDSETSFSLEEEEKILQENKKVFKDVLSSLNMDRSRKLLPDFVKQFSLDRGSGWTPKTPADLVWTFLTKVQALDVTARDSVLRHKIPGEVGKEELLTRLENLEMEDTATMNPLDVLCASLLCADSSLQRQVMSNMYQCQFALPLLLPDSENNKSILMLGAMEDVVERQSTQSSVGPTGARQESLRVMKLPVVSFVRLGHCSFSKSKILNTLLSSDQLKPHIPFLHQDVSVPVLPRQISDGLLEITWCFPDNDHLKEGLNISHKPFAVTNLRGDLERFWTQFSFVMEVSAAVFFFTDSLGEKQWDLLMFLGEIAIERCYFVLSPQARESEEAQMFQRMLNLKSSQLLFWEGEESGDRRKNMEALRAALQEVTASSLRCVSVEEMASLARELGIQVDQDLETEQGIQVSPRETDQGIQVSPRENIARAAEDEGQQKCNQLKSSSESQAQIPLGKSGSIHEVSQNIQNVSSAPVFPSHQENSPLPTPVGGNFNCISLKAPQVMGSKLGSEHRPRWFWPLIFQSRSAHRRAKSFGIKSFQPQKSYSGEKSMKLSRTPWGRHLNGTFGRPPNSISQCAWALGGKPRITGAPRKPGVSQAGDPHSTGSPSAGAVGKPPPGRACAPGTQPMGTSAHIASPHPQSCKPAGALQKLARPTFLQGPQRMTQNRPSTPVLQSGSHSIPRSKLLPSSQFKPHQLVSSQVKPFQPKPFQPVPSQIKPLQSQSSQAKPFHSTAHWLQSSQAKPSPSKPPQPKPCQSQRAQSKTSQPRSVQHKSSWSSPSQAKANQTRAGPKRMGKH</sequence>
<dbReference type="OrthoDB" id="9449373at2759"/>
<feature type="domain" description="CARD" evidence="2">
    <location>
        <begin position="6"/>
        <end position="82"/>
    </location>
</feature>
<dbReference type="CTD" id="84674"/>
<evidence type="ECO:0000313" key="4">
    <source>
        <dbReference type="RefSeq" id="XP_012874123.1"/>
    </source>
</evidence>
<dbReference type="FunCoup" id="A0A1S3FBZ0">
    <property type="interactions" value="160"/>
</dbReference>
<evidence type="ECO:0000256" key="1">
    <source>
        <dbReference type="SAM" id="MobiDB-lite"/>
    </source>
</evidence>
<evidence type="ECO:0000313" key="3">
    <source>
        <dbReference type="Proteomes" id="UP000081671"/>
    </source>
</evidence>
<dbReference type="CDD" id="cd01671">
    <property type="entry name" value="CARD"/>
    <property type="match status" value="1"/>
</dbReference>
<dbReference type="Pfam" id="PF25496">
    <property type="entry name" value="URGCP"/>
    <property type="match status" value="1"/>
</dbReference>
<dbReference type="InterPro" id="IPR057365">
    <property type="entry name" value="URGCP"/>
</dbReference>
<dbReference type="SUPFAM" id="SSF47986">
    <property type="entry name" value="DEATH domain"/>
    <property type="match status" value="1"/>
</dbReference>
<dbReference type="AlphaFoldDB" id="A0A1S3FBZ0"/>
<dbReference type="GeneID" id="105987403"/>
<evidence type="ECO:0000259" key="2">
    <source>
        <dbReference type="PROSITE" id="PS50209"/>
    </source>
</evidence>
<feature type="compositionally biased region" description="Polar residues" evidence="1">
    <location>
        <begin position="906"/>
        <end position="943"/>
    </location>
</feature>
<feature type="region of interest" description="Disordered" evidence="1">
    <location>
        <begin position="903"/>
        <end position="1041"/>
    </location>
</feature>
<organism evidence="3 4">
    <name type="scientific">Dipodomys ordii</name>
    <name type="common">Ord's kangaroo rat</name>
    <dbReference type="NCBI Taxonomy" id="10020"/>
    <lineage>
        <taxon>Eukaryota</taxon>
        <taxon>Metazoa</taxon>
        <taxon>Chordata</taxon>
        <taxon>Craniata</taxon>
        <taxon>Vertebrata</taxon>
        <taxon>Euteleostomi</taxon>
        <taxon>Mammalia</taxon>
        <taxon>Eutheria</taxon>
        <taxon>Euarchontoglires</taxon>
        <taxon>Glires</taxon>
        <taxon>Rodentia</taxon>
        <taxon>Castorimorpha</taxon>
        <taxon>Heteromyidae</taxon>
        <taxon>Dipodomyinae</taxon>
        <taxon>Dipodomys</taxon>
    </lineage>
</organism>
<dbReference type="PROSITE" id="PS50209">
    <property type="entry name" value="CARD"/>
    <property type="match status" value="1"/>
</dbReference>
<dbReference type="KEGG" id="dord:105987403"/>
<dbReference type="Pfam" id="PF00619">
    <property type="entry name" value="CARD"/>
    <property type="match status" value="1"/>
</dbReference>
<protein>
    <submittedName>
        <fullName evidence="4">Caspase recruitment domain-containing protein 6</fullName>
    </submittedName>
</protein>